<feature type="compositionally biased region" description="Polar residues" evidence="1">
    <location>
        <begin position="1"/>
        <end position="18"/>
    </location>
</feature>
<feature type="region of interest" description="Disordered" evidence="1">
    <location>
        <begin position="1"/>
        <end position="22"/>
    </location>
</feature>
<accession>A0A7S2QYG3</accession>
<dbReference type="EMBL" id="HBHH01003462">
    <property type="protein sequence ID" value="CAD9655618.1"/>
    <property type="molecule type" value="Transcribed_RNA"/>
</dbReference>
<organism evidence="2">
    <name type="scientific">Ostreococcus mediterraneus</name>
    <dbReference type="NCBI Taxonomy" id="1486918"/>
    <lineage>
        <taxon>Eukaryota</taxon>
        <taxon>Viridiplantae</taxon>
        <taxon>Chlorophyta</taxon>
        <taxon>Mamiellophyceae</taxon>
        <taxon>Mamiellales</taxon>
        <taxon>Bathycoccaceae</taxon>
        <taxon>Ostreococcus</taxon>
    </lineage>
</organism>
<evidence type="ECO:0008006" key="3">
    <source>
        <dbReference type="Google" id="ProtNLM"/>
    </source>
</evidence>
<gene>
    <name evidence="2" type="ORF">OMED0932_LOCUS1358</name>
</gene>
<name>A0A7S2QYG3_9CHLO</name>
<reference evidence="2" key="1">
    <citation type="submission" date="2021-01" db="EMBL/GenBank/DDBJ databases">
        <authorList>
            <person name="Corre E."/>
            <person name="Pelletier E."/>
            <person name="Niang G."/>
            <person name="Scheremetjew M."/>
            <person name="Finn R."/>
            <person name="Kale V."/>
            <person name="Holt S."/>
            <person name="Cochrane G."/>
            <person name="Meng A."/>
            <person name="Brown T."/>
            <person name="Cohen L."/>
        </authorList>
    </citation>
    <scope>NUCLEOTIDE SEQUENCE</scope>
    <source>
        <strain evidence="2">Clade-D-RCC2596</strain>
    </source>
</reference>
<evidence type="ECO:0000313" key="2">
    <source>
        <dbReference type="EMBL" id="CAD9655618.1"/>
    </source>
</evidence>
<dbReference type="AlphaFoldDB" id="A0A7S2QYG3"/>
<evidence type="ECO:0000256" key="1">
    <source>
        <dbReference type="SAM" id="MobiDB-lite"/>
    </source>
</evidence>
<protein>
    <recommendedName>
        <fullName evidence="3">PsbP C-terminal domain-containing protein</fullName>
    </recommendedName>
</protein>
<dbReference type="Gene3D" id="3.40.1000.10">
    <property type="entry name" value="Mog1/PsbP, alpha/beta/alpha sandwich"/>
    <property type="match status" value="1"/>
</dbReference>
<proteinExistence type="predicted"/>
<sequence>MTRTVAQHIQTQSPQSSAPRVRRRTALSSSTVLAFFVAQPRASRAGLFTRSPSADFVEYDAPELDYSFAHPKKWLVLRNRLRAGAIASDFDTQDKASVEVLKRWADTEATWDIDIEAMIGAFVAPSDNANEGDSKLYAPPMRAVKISAESDAVARFSFESETTTRSGYDVRRSNFGEVVRKGSKLYGICVSGRTDLLTPEKRVTFEAIVDSFVVN</sequence>